<evidence type="ECO:0000313" key="1">
    <source>
        <dbReference type="EMBL" id="KXG22994.1"/>
    </source>
</evidence>
<dbReference type="InParanoid" id="A0A1B6PBA1"/>
<gene>
    <name evidence="1" type="ORF">SORBI_3008G041800</name>
</gene>
<keyword evidence="2" id="KW-1185">Reference proteome</keyword>
<organism evidence="1 2">
    <name type="scientific">Sorghum bicolor</name>
    <name type="common">Sorghum</name>
    <name type="synonym">Sorghum vulgare</name>
    <dbReference type="NCBI Taxonomy" id="4558"/>
    <lineage>
        <taxon>Eukaryota</taxon>
        <taxon>Viridiplantae</taxon>
        <taxon>Streptophyta</taxon>
        <taxon>Embryophyta</taxon>
        <taxon>Tracheophyta</taxon>
        <taxon>Spermatophyta</taxon>
        <taxon>Magnoliopsida</taxon>
        <taxon>Liliopsida</taxon>
        <taxon>Poales</taxon>
        <taxon>Poaceae</taxon>
        <taxon>PACMAD clade</taxon>
        <taxon>Panicoideae</taxon>
        <taxon>Andropogonodae</taxon>
        <taxon>Andropogoneae</taxon>
        <taxon>Sorghinae</taxon>
        <taxon>Sorghum</taxon>
    </lineage>
</organism>
<name>A0A1B6PBA1_SORBI</name>
<dbReference type="Proteomes" id="UP000000768">
    <property type="component" value="Chromosome 8"/>
</dbReference>
<reference evidence="1 2" key="1">
    <citation type="journal article" date="2009" name="Nature">
        <title>The Sorghum bicolor genome and the diversification of grasses.</title>
        <authorList>
            <person name="Paterson A.H."/>
            <person name="Bowers J.E."/>
            <person name="Bruggmann R."/>
            <person name="Dubchak I."/>
            <person name="Grimwood J."/>
            <person name="Gundlach H."/>
            <person name="Haberer G."/>
            <person name="Hellsten U."/>
            <person name="Mitros T."/>
            <person name="Poliakov A."/>
            <person name="Schmutz J."/>
            <person name="Spannagl M."/>
            <person name="Tang H."/>
            <person name="Wang X."/>
            <person name="Wicker T."/>
            <person name="Bharti A.K."/>
            <person name="Chapman J."/>
            <person name="Feltus F.A."/>
            <person name="Gowik U."/>
            <person name="Grigoriev I.V."/>
            <person name="Lyons E."/>
            <person name="Maher C.A."/>
            <person name="Martis M."/>
            <person name="Narechania A."/>
            <person name="Otillar R.P."/>
            <person name="Penning B.W."/>
            <person name="Salamov A.A."/>
            <person name="Wang Y."/>
            <person name="Zhang L."/>
            <person name="Carpita N.C."/>
            <person name="Freeling M."/>
            <person name="Gingle A.R."/>
            <person name="Hash C.T."/>
            <person name="Keller B."/>
            <person name="Klein P."/>
            <person name="Kresovich S."/>
            <person name="McCann M.C."/>
            <person name="Ming R."/>
            <person name="Peterson D.G."/>
            <person name="Mehboob-ur-Rahman"/>
            <person name="Ware D."/>
            <person name="Westhoff P."/>
            <person name="Mayer K.F."/>
            <person name="Messing J."/>
            <person name="Rokhsar D.S."/>
        </authorList>
    </citation>
    <scope>NUCLEOTIDE SEQUENCE [LARGE SCALE GENOMIC DNA]</scope>
    <source>
        <strain evidence="2">cv. BTx623</strain>
    </source>
</reference>
<sequence>MSALHRDLEGQQQTRRRRRCLTTALQDICPILGISDAWDRKRSPAAPGSPERSWPLRSHQSQDILAMGSNLLGSLCFMTLPCGYSYSSSHLAQAQLSVVHIYQKSKISQEIKCQNSLNVYYTVVVHILRGICSIMY</sequence>
<accession>A0A1B6PBA1</accession>
<protein>
    <submittedName>
        <fullName evidence="1">Uncharacterized protein</fullName>
    </submittedName>
</protein>
<dbReference type="EMBL" id="CM000767">
    <property type="protein sequence ID" value="KXG22994.1"/>
    <property type="molecule type" value="Genomic_DNA"/>
</dbReference>
<reference evidence="2" key="2">
    <citation type="journal article" date="2018" name="Plant J.">
        <title>The Sorghum bicolor reference genome: improved assembly, gene annotations, a transcriptome atlas, and signatures of genome organization.</title>
        <authorList>
            <person name="McCormick R.F."/>
            <person name="Truong S.K."/>
            <person name="Sreedasyam A."/>
            <person name="Jenkins J."/>
            <person name="Shu S."/>
            <person name="Sims D."/>
            <person name="Kennedy M."/>
            <person name="Amirebrahimi M."/>
            <person name="Weers B.D."/>
            <person name="McKinley B."/>
            <person name="Mattison A."/>
            <person name="Morishige D.T."/>
            <person name="Grimwood J."/>
            <person name="Schmutz J."/>
            <person name="Mullet J.E."/>
        </authorList>
    </citation>
    <scope>NUCLEOTIDE SEQUENCE [LARGE SCALE GENOMIC DNA]</scope>
    <source>
        <strain evidence="2">cv. BTx623</strain>
    </source>
</reference>
<proteinExistence type="predicted"/>
<evidence type="ECO:0000313" key="2">
    <source>
        <dbReference type="Proteomes" id="UP000000768"/>
    </source>
</evidence>
<dbReference type="Gramene" id="KXG22994">
    <property type="protein sequence ID" value="KXG22994"/>
    <property type="gene ID" value="SORBI_3008G041800"/>
</dbReference>
<dbReference type="AlphaFoldDB" id="A0A1B6PBA1"/>